<feature type="signal peptide" evidence="2">
    <location>
        <begin position="1"/>
        <end position="25"/>
    </location>
</feature>
<gene>
    <name evidence="3" type="ORF">GCM10007884_17460</name>
    <name evidence="4" type="ORF">GGR33_002337</name>
</gene>
<reference evidence="3" key="1">
    <citation type="journal article" date="2014" name="Int. J. Syst. Evol. Microbiol.">
        <title>Complete genome of a new Firmicutes species belonging to the dominant human colonic microbiota ('Ruminococcus bicirculans') reveals two chromosomes and a selective capacity to utilize plant glucans.</title>
        <authorList>
            <consortium name="NISC Comparative Sequencing Program"/>
            <person name="Wegmann U."/>
            <person name="Louis P."/>
            <person name="Goesmann A."/>
            <person name="Henrissat B."/>
            <person name="Duncan S.H."/>
            <person name="Flint H.J."/>
        </authorList>
    </citation>
    <scope>NUCLEOTIDE SEQUENCE</scope>
    <source>
        <strain evidence="3">NBRC 107710</strain>
    </source>
</reference>
<keyword evidence="1" id="KW-0812">Transmembrane</keyword>
<dbReference type="EMBL" id="BSPG01000007">
    <property type="protein sequence ID" value="GLS43761.1"/>
    <property type="molecule type" value="Genomic_DNA"/>
</dbReference>
<dbReference type="InterPro" id="IPR025738">
    <property type="entry name" value="BatD"/>
</dbReference>
<reference evidence="3" key="4">
    <citation type="submission" date="2023-01" db="EMBL/GenBank/DDBJ databases">
        <title>Draft genome sequence of Methylobacterium brachythecii strain NBRC 107710.</title>
        <authorList>
            <person name="Sun Q."/>
            <person name="Mori K."/>
        </authorList>
    </citation>
    <scope>NUCLEOTIDE SEQUENCE</scope>
    <source>
        <strain evidence="3">NBRC 107710</strain>
    </source>
</reference>
<keyword evidence="1" id="KW-1133">Transmembrane helix</keyword>
<evidence type="ECO:0000313" key="3">
    <source>
        <dbReference type="EMBL" id="GLS43761.1"/>
    </source>
</evidence>
<name>A0A7W6AKC0_9HYPH</name>
<protein>
    <recommendedName>
        <fullName evidence="7">Protein BatD</fullName>
    </recommendedName>
</protein>
<proteinExistence type="predicted"/>
<evidence type="ECO:0000313" key="4">
    <source>
        <dbReference type="EMBL" id="MBB3902835.1"/>
    </source>
</evidence>
<dbReference type="PANTHER" id="PTHR40940">
    <property type="entry name" value="PROTEIN BATD-RELATED"/>
    <property type="match status" value="1"/>
</dbReference>
<evidence type="ECO:0000313" key="6">
    <source>
        <dbReference type="Proteomes" id="UP001156881"/>
    </source>
</evidence>
<organism evidence="4 5">
    <name type="scientific">Methylobacterium brachythecii</name>
    <dbReference type="NCBI Taxonomy" id="1176177"/>
    <lineage>
        <taxon>Bacteria</taxon>
        <taxon>Pseudomonadati</taxon>
        <taxon>Pseudomonadota</taxon>
        <taxon>Alphaproteobacteria</taxon>
        <taxon>Hyphomicrobiales</taxon>
        <taxon>Methylobacteriaceae</taxon>
        <taxon>Methylobacterium</taxon>
    </lineage>
</organism>
<reference evidence="4 5" key="3">
    <citation type="submission" date="2020-08" db="EMBL/GenBank/DDBJ databases">
        <title>Genomic Encyclopedia of Type Strains, Phase IV (KMG-IV): sequencing the most valuable type-strain genomes for metagenomic binning, comparative biology and taxonomic classification.</title>
        <authorList>
            <person name="Goeker M."/>
        </authorList>
    </citation>
    <scope>NUCLEOTIDE SEQUENCE [LARGE SCALE GENOMIC DNA]</scope>
    <source>
        <strain evidence="4 5">DSM 24105</strain>
    </source>
</reference>
<keyword evidence="1" id="KW-0472">Membrane</keyword>
<dbReference type="Proteomes" id="UP000517759">
    <property type="component" value="Unassembled WGS sequence"/>
</dbReference>
<dbReference type="Proteomes" id="UP001156881">
    <property type="component" value="Unassembled WGS sequence"/>
</dbReference>
<keyword evidence="2" id="KW-0732">Signal</keyword>
<sequence>MSRPWASIALALAFLALATASGVQAETPQVVVRAKLDPENGVVVGQPVRLLVDVLFPDAMPRPPRIGVSDAPGAQILRLETQGVTIGDRIDDRAYVGQRFEFVVFPRRGGVIDVPGADVTLLDASGDVIGAAKGDVQHVAVALPPGLDTSQPVIATTNLTVTQAWSPDSKQARLKIGDALVRTIRREASGMPAMGMADLVFAAPSGVRLYIDPPRSLDRINRGEVVGSRIDKVTYVFEKPGSYDLPELRQSWWDLASQEARTETLAGTHVAVVGGSTSAKARTAQDRPNASTLAVITLLVLGALAVVLLISRKSIATSVRRSRDARHASEIWAYKELCHIAPSGDACATYDALQVWLSRMPEAARQASKEDAPLARSTTALASSLFGREGNWLAADGETLKYRVIAFRSETAETPASIQNRALPSLNPPIVAAEANCCIPSRGSPRF</sequence>
<dbReference type="AlphaFoldDB" id="A0A7W6AKC0"/>
<evidence type="ECO:0000313" key="5">
    <source>
        <dbReference type="Proteomes" id="UP000517759"/>
    </source>
</evidence>
<feature type="chain" id="PRO_5030610790" description="Protein BatD" evidence="2">
    <location>
        <begin position="26"/>
        <end position="447"/>
    </location>
</feature>
<dbReference type="RefSeq" id="WP_284211209.1">
    <property type="nucleotide sequence ID" value="NZ_BSPG01000007.1"/>
</dbReference>
<feature type="transmembrane region" description="Helical" evidence="1">
    <location>
        <begin position="290"/>
        <end position="311"/>
    </location>
</feature>
<reference evidence="6" key="2">
    <citation type="journal article" date="2019" name="Int. J. Syst. Evol. Microbiol.">
        <title>The Global Catalogue of Microorganisms (GCM) 10K type strain sequencing project: providing services to taxonomists for standard genome sequencing and annotation.</title>
        <authorList>
            <consortium name="The Broad Institute Genomics Platform"/>
            <consortium name="The Broad Institute Genome Sequencing Center for Infectious Disease"/>
            <person name="Wu L."/>
            <person name="Ma J."/>
        </authorList>
    </citation>
    <scope>NUCLEOTIDE SEQUENCE [LARGE SCALE GENOMIC DNA]</scope>
    <source>
        <strain evidence="6">NBRC 107710</strain>
    </source>
</reference>
<evidence type="ECO:0000256" key="2">
    <source>
        <dbReference type="SAM" id="SignalP"/>
    </source>
</evidence>
<evidence type="ECO:0008006" key="7">
    <source>
        <dbReference type="Google" id="ProtNLM"/>
    </source>
</evidence>
<accession>A0A7W6AKC0</accession>
<keyword evidence="6" id="KW-1185">Reference proteome</keyword>
<evidence type="ECO:0000256" key="1">
    <source>
        <dbReference type="SAM" id="Phobius"/>
    </source>
</evidence>
<dbReference type="PANTHER" id="PTHR40940:SF1">
    <property type="entry name" value="PROTEIN BATD"/>
    <property type="match status" value="1"/>
</dbReference>
<dbReference type="EMBL" id="JACIDN010000004">
    <property type="protein sequence ID" value="MBB3902835.1"/>
    <property type="molecule type" value="Genomic_DNA"/>
</dbReference>
<comment type="caution">
    <text evidence="4">The sequence shown here is derived from an EMBL/GenBank/DDBJ whole genome shotgun (WGS) entry which is preliminary data.</text>
</comment>